<evidence type="ECO:0000313" key="3">
    <source>
        <dbReference type="Proteomes" id="UP000283479"/>
    </source>
</evidence>
<dbReference type="AlphaFoldDB" id="A0A3S3DYL6"/>
<proteinExistence type="predicted"/>
<organism evidence="2 3">
    <name type="scientific">Rhodococcus xishaensis</name>
    <dbReference type="NCBI Taxonomy" id="2487364"/>
    <lineage>
        <taxon>Bacteria</taxon>
        <taxon>Bacillati</taxon>
        <taxon>Actinomycetota</taxon>
        <taxon>Actinomycetes</taxon>
        <taxon>Mycobacteriales</taxon>
        <taxon>Nocardiaceae</taxon>
        <taxon>Rhodococcus</taxon>
    </lineage>
</organism>
<accession>A0A3S3DYL6</accession>
<evidence type="ECO:0000313" key="2">
    <source>
        <dbReference type="EMBL" id="RVW01257.1"/>
    </source>
</evidence>
<name>A0A3S3DYL6_9NOCA</name>
<feature type="signal peptide" evidence="1">
    <location>
        <begin position="1"/>
        <end position="28"/>
    </location>
</feature>
<dbReference type="OrthoDB" id="4464737at2"/>
<keyword evidence="1" id="KW-0732">Signal</keyword>
<keyword evidence="3" id="KW-1185">Reference proteome</keyword>
<protein>
    <recommendedName>
        <fullName evidence="4">Lipoprotein</fullName>
    </recommendedName>
</protein>
<reference evidence="2 3" key="1">
    <citation type="submission" date="2018-11" db="EMBL/GenBank/DDBJ databases">
        <title>Rhodococcus spongicola sp. nov. and Rhodococcus xishaensis sp. nov. from marine sponges.</title>
        <authorList>
            <person name="Li L."/>
            <person name="Lin H.W."/>
        </authorList>
    </citation>
    <scope>NUCLEOTIDE SEQUENCE [LARGE SCALE GENOMIC DNA]</scope>
    <source>
        <strain evidence="2 3">LHW51113</strain>
    </source>
</reference>
<evidence type="ECO:0000256" key="1">
    <source>
        <dbReference type="SAM" id="SignalP"/>
    </source>
</evidence>
<dbReference type="RefSeq" id="WP_127955155.1">
    <property type="nucleotide sequence ID" value="NZ_RKLO01000005.1"/>
</dbReference>
<dbReference type="EMBL" id="RKLO01000005">
    <property type="protein sequence ID" value="RVW01257.1"/>
    <property type="molecule type" value="Genomic_DNA"/>
</dbReference>
<evidence type="ECO:0008006" key="4">
    <source>
        <dbReference type="Google" id="ProtNLM"/>
    </source>
</evidence>
<dbReference type="PROSITE" id="PS51257">
    <property type="entry name" value="PROKAR_LIPOPROTEIN"/>
    <property type="match status" value="1"/>
</dbReference>
<dbReference type="Proteomes" id="UP000283479">
    <property type="component" value="Unassembled WGS sequence"/>
</dbReference>
<comment type="caution">
    <text evidence="2">The sequence shown here is derived from an EMBL/GenBank/DDBJ whole genome shotgun (WGS) entry which is preliminary data.</text>
</comment>
<feature type="chain" id="PRO_5038796895" description="Lipoprotein" evidence="1">
    <location>
        <begin position="29"/>
        <end position="131"/>
    </location>
</feature>
<gene>
    <name evidence="2" type="ORF">EGT50_13565</name>
</gene>
<sequence length="131" mass="13736">MKIRHLIAIVPAAVLVLAGCSGSNEDTAAPAQDEETTAAIAEVCRQVATLIDTSEEQAGATGEPFDRAAAGDEFMGLLMENTSLWTSAYNLQAEAAGKPELDPALASWEDLPEEFRDVVEQAVQNGVAGTC</sequence>